<keyword evidence="2" id="KW-1185">Reference proteome</keyword>
<evidence type="ECO:0000313" key="2">
    <source>
        <dbReference type="Proteomes" id="UP000255355"/>
    </source>
</evidence>
<protein>
    <submittedName>
        <fullName evidence="1">Putative metallohydrolase (TIGR04338 family)</fullName>
    </submittedName>
</protein>
<gene>
    <name evidence="1" type="ORF">DFR68_11380</name>
</gene>
<dbReference type="STRING" id="1210089.GCA_001613165_03104"/>
<evidence type="ECO:0000313" key="1">
    <source>
        <dbReference type="EMBL" id="RDI45310.1"/>
    </source>
</evidence>
<accession>A0A370GPS9</accession>
<dbReference type="GO" id="GO:0016787">
    <property type="term" value="F:hydrolase activity"/>
    <property type="evidence" value="ECO:0007669"/>
    <property type="project" value="UniProtKB-KW"/>
</dbReference>
<reference evidence="1 2" key="1">
    <citation type="submission" date="2018-07" db="EMBL/GenBank/DDBJ databases">
        <title>Genomic Encyclopedia of Type Strains, Phase IV (KMG-IV): sequencing the most valuable type-strain genomes for metagenomic binning, comparative biology and taxonomic classification.</title>
        <authorList>
            <person name="Goeker M."/>
        </authorList>
    </citation>
    <scope>NUCLEOTIDE SEQUENCE [LARGE SCALE GENOMIC DNA]</scope>
    <source>
        <strain evidence="1 2">DSM 44952</strain>
    </source>
</reference>
<dbReference type="OrthoDB" id="4380275at2"/>
<sequence length="166" mass="18445">MTRARDTQRHKVYDAEQRLRWLLDQADTTAHRTVEVFGSRVTLPVERRMGSLDAVTVYVGQVLALGWVRARWARARIPVGVRERRSDAAAHYEFATATIAVHTRTQTSLREVVVLHELAHHLQPPATANHGPEFCGVFADLTGGVLGPEAQWLLRTLLHDAGAAIG</sequence>
<proteinExistence type="predicted"/>
<dbReference type="NCBIfam" id="TIGR04338">
    <property type="entry name" value="HEXXH_Rv0185"/>
    <property type="match status" value="1"/>
</dbReference>
<dbReference type="AlphaFoldDB" id="A0A370GPS9"/>
<keyword evidence="1" id="KW-0378">Hydrolase</keyword>
<dbReference type="EMBL" id="QQAZ01000013">
    <property type="protein sequence ID" value="RDI45310.1"/>
    <property type="molecule type" value="Genomic_DNA"/>
</dbReference>
<dbReference type="InterPro" id="IPR027595">
    <property type="entry name" value="CHP04338"/>
</dbReference>
<dbReference type="RefSeq" id="WP_068019954.1">
    <property type="nucleotide sequence ID" value="NZ_QQAZ01000013.1"/>
</dbReference>
<dbReference type="Proteomes" id="UP000255355">
    <property type="component" value="Unassembled WGS sequence"/>
</dbReference>
<comment type="caution">
    <text evidence="1">The sequence shown here is derived from an EMBL/GenBank/DDBJ whole genome shotgun (WGS) entry which is preliminary data.</text>
</comment>
<name>A0A370GPS9_9NOCA</name>
<organism evidence="1 2">
    <name type="scientific">Nocardia mexicana</name>
    <dbReference type="NCBI Taxonomy" id="279262"/>
    <lineage>
        <taxon>Bacteria</taxon>
        <taxon>Bacillati</taxon>
        <taxon>Actinomycetota</taxon>
        <taxon>Actinomycetes</taxon>
        <taxon>Mycobacteriales</taxon>
        <taxon>Nocardiaceae</taxon>
        <taxon>Nocardia</taxon>
    </lineage>
</organism>